<accession>A0A419WNA9</accession>
<dbReference type="Proteomes" id="UP000284531">
    <property type="component" value="Unassembled WGS sequence"/>
</dbReference>
<evidence type="ECO:0000256" key="1">
    <source>
        <dbReference type="SAM" id="SignalP"/>
    </source>
</evidence>
<dbReference type="InterPro" id="IPR025366">
    <property type="entry name" value="DUF4270"/>
</dbReference>
<feature type="chain" id="PRO_5019264699" evidence="1">
    <location>
        <begin position="22"/>
        <end position="494"/>
    </location>
</feature>
<comment type="caution">
    <text evidence="2">The sequence shown here is derived from an EMBL/GenBank/DDBJ whole genome shotgun (WGS) entry which is preliminary data.</text>
</comment>
<dbReference type="AlphaFoldDB" id="A0A419WNA9"/>
<evidence type="ECO:0000313" key="2">
    <source>
        <dbReference type="EMBL" id="RKD96927.1"/>
    </source>
</evidence>
<name>A0A419WNA9_9BACT</name>
<protein>
    <submittedName>
        <fullName evidence="2">Uncharacterized protein DUF4270</fullName>
    </submittedName>
</protein>
<keyword evidence="1" id="KW-0732">Signal</keyword>
<dbReference type="Pfam" id="PF14092">
    <property type="entry name" value="DUF4270"/>
    <property type="match status" value="1"/>
</dbReference>
<dbReference type="PROSITE" id="PS51257">
    <property type="entry name" value="PROKAR_LIPOPROTEIN"/>
    <property type="match status" value="1"/>
</dbReference>
<dbReference type="OrthoDB" id="1092930at2"/>
<evidence type="ECO:0000313" key="3">
    <source>
        <dbReference type="Proteomes" id="UP000284531"/>
    </source>
</evidence>
<sequence>MRMRTNQVFLLLLTLSFFVGCNSNNFEEHQIGDNLIDESSEVVLIDSLTIKSSTVILDSVITSRFSNAILGRYQDEFLGDVKSEYYGVLDFKGGFPKPVKKVDNVSVKVPIRFDSLVFMAYPNKEYFGDTLKVQRLIINRLTENIKLPDNENFFYAHSKFDYNETPLLDTEFFLNPVKQSDFDDVIDSHGKNQEIDYYGEYYGKGIYIKMDDEEAISLGEEIVELVNAESDTVVEPKHWHKYIKGLVIRSGDNNSVMWKVPIGDNKVRLRLYYSETDYEEAGRQKFHDFPIVLAGTDESWTFTNYLSDRSSTPQQLDKLEEQKNDLESDETDNLTFIQGGVGLYTKINIPYIENLKTLGITGGVLRAELRMYPKNNSFDDELFPLPPAIDGQTNLLLYNTNEDNEFKSTLPGSNNTPLSFVLMKNYQNKNETYYTADLTSYVNNILVNGKEYEDAILIGFPLESVGNTYDRLIIEDDPSSDFRIRLKVTYVIQR</sequence>
<dbReference type="EMBL" id="RAPQ01000012">
    <property type="protein sequence ID" value="RKD96927.1"/>
    <property type="molecule type" value="Genomic_DNA"/>
</dbReference>
<reference evidence="2 3" key="1">
    <citation type="submission" date="2018-09" db="EMBL/GenBank/DDBJ databases">
        <title>Genomic Encyclopedia of Archaeal and Bacterial Type Strains, Phase II (KMG-II): from individual species to whole genera.</title>
        <authorList>
            <person name="Goeker M."/>
        </authorList>
    </citation>
    <scope>NUCLEOTIDE SEQUENCE [LARGE SCALE GENOMIC DNA]</scope>
    <source>
        <strain evidence="2 3">DSM 21950</strain>
    </source>
</reference>
<organism evidence="2 3">
    <name type="scientific">Marinifilum flexuosum</name>
    <dbReference type="NCBI Taxonomy" id="1117708"/>
    <lineage>
        <taxon>Bacteria</taxon>
        <taxon>Pseudomonadati</taxon>
        <taxon>Bacteroidota</taxon>
        <taxon>Bacteroidia</taxon>
        <taxon>Marinilabiliales</taxon>
        <taxon>Marinifilaceae</taxon>
    </lineage>
</organism>
<proteinExistence type="predicted"/>
<feature type="signal peptide" evidence="1">
    <location>
        <begin position="1"/>
        <end position="21"/>
    </location>
</feature>
<gene>
    <name evidence="2" type="ORF">BXY64_3879</name>
</gene>
<keyword evidence="3" id="KW-1185">Reference proteome</keyword>